<protein>
    <submittedName>
        <fullName evidence="1">Uncharacterized protein</fullName>
    </submittedName>
</protein>
<keyword evidence="2" id="KW-1185">Reference proteome</keyword>
<dbReference type="Gene3D" id="3.40.630.30">
    <property type="match status" value="1"/>
</dbReference>
<proteinExistence type="predicted"/>
<dbReference type="Proteomes" id="UP000009168">
    <property type="component" value="Unassembled WGS sequence"/>
</dbReference>
<dbReference type="HOGENOM" id="CLU_106089_0_0_1"/>
<dbReference type="KEGG" id="tet:TTHERM_00390140"/>
<reference evidence="2" key="1">
    <citation type="journal article" date="2006" name="PLoS Biol.">
        <title>Macronuclear genome sequence of the ciliate Tetrahymena thermophila, a model eukaryote.</title>
        <authorList>
            <person name="Eisen J.A."/>
            <person name="Coyne R.S."/>
            <person name="Wu M."/>
            <person name="Wu D."/>
            <person name="Thiagarajan M."/>
            <person name="Wortman J.R."/>
            <person name="Badger J.H."/>
            <person name="Ren Q."/>
            <person name="Amedeo P."/>
            <person name="Jones K.M."/>
            <person name="Tallon L.J."/>
            <person name="Delcher A.L."/>
            <person name="Salzberg S.L."/>
            <person name="Silva J.C."/>
            <person name="Haas B.J."/>
            <person name="Majoros W.H."/>
            <person name="Farzad M."/>
            <person name="Carlton J.M."/>
            <person name="Smith R.K. Jr."/>
            <person name="Garg J."/>
            <person name="Pearlman R.E."/>
            <person name="Karrer K.M."/>
            <person name="Sun L."/>
            <person name="Manning G."/>
            <person name="Elde N.C."/>
            <person name="Turkewitz A.P."/>
            <person name="Asai D.J."/>
            <person name="Wilkes D.E."/>
            <person name="Wang Y."/>
            <person name="Cai H."/>
            <person name="Collins K."/>
            <person name="Stewart B.A."/>
            <person name="Lee S.R."/>
            <person name="Wilamowska K."/>
            <person name="Weinberg Z."/>
            <person name="Ruzzo W.L."/>
            <person name="Wloga D."/>
            <person name="Gaertig J."/>
            <person name="Frankel J."/>
            <person name="Tsao C.-C."/>
            <person name="Gorovsky M.A."/>
            <person name="Keeling P.J."/>
            <person name="Waller R.F."/>
            <person name="Patron N.J."/>
            <person name="Cherry J.M."/>
            <person name="Stover N.A."/>
            <person name="Krieger C.J."/>
            <person name="del Toro C."/>
            <person name="Ryder H.F."/>
            <person name="Williamson S.C."/>
            <person name="Barbeau R.A."/>
            <person name="Hamilton E.P."/>
            <person name="Orias E."/>
        </authorList>
    </citation>
    <scope>NUCLEOTIDE SEQUENCE [LARGE SCALE GENOMIC DNA]</scope>
    <source>
        <strain evidence="2">SB210</strain>
    </source>
</reference>
<accession>Q23R74</accession>
<dbReference type="RefSeq" id="XP_001019419.1">
    <property type="nucleotide sequence ID" value="XM_001019419.3"/>
</dbReference>
<name>Q23R74_TETTS</name>
<evidence type="ECO:0000313" key="2">
    <source>
        <dbReference type="Proteomes" id="UP000009168"/>
    </source>
</evidence>
<evidence type="ECO:0000313" key="1">
    <source>
        <dbReference type="EMBL" id="EAR99174.1"/>
    </source>
</evidence>
<dbReference type="AlphaFoldDB" id="Q23R74"/>
<sequence>MASSKNIKYQILEYKYVNSLIECIVEAETQEGSFLYNMRINKERLEQVFINFLKHEDLQIYNKILIGIDTSDDQVIAFVVGEDLQDVIKETNQKQEDKVIDQYCGIQKLVLSEMSEQFKLPGEMMIVDSYGVRRRFQELKIGQIILTKYLDHIESLGYLCLSGLCTSRACLHICKKLGGKVAKSLHPKELFCIDSSLCSMFKENIEIPIIYCKKYQMQQQQLINDQNQ</sequence>
<dbReference type="GeneID" id="7834843"/>
<dbReference type="InParanoid" id="Q23R74"/>
<organism evidence="1 2">
    <name type="scientific">Tetrahymena thermophila (strain SB210)</name>
    <dbReference type="NCBI Taxonomy" id="312017"/>
    <lineage>
        <taxon>Eukaryota</taxon>
        <taxon>Sar</taxon>
        <taxon>Alveolata</taxon>
        <taxon>Ciliophora</taxon>
        <taxon>Intramacronucleata</taxon>
        <taxon>Oligohymenophorea</taxon>
        <taxon>Hymenostomatida</taxon>
        <taxon>Tetrahymenina</taxon>
        <taxon>Tetrahymenidae</taxon>
        <taxon>Tetrahymena</taxon>
    </lineage>
</organism>
<gene>
    <name evidence="1" type="ORF">TTHERM_00390140</name>
</gene>
<dbReference type="EMBL" id="GG662644">
    <property type="protein sequence ID" value="EAR99174.1"/>
    <property type="molecule type" value="Genomic_DNA"/>
</dbReference>